<dbReference type="PANTHER" id="PTHR23089">
    <property type="entry name" value="HISTIDINE TRIAD HIT PROTEIN"/>
    <property type="match status" value="1"/>
</dbReference>
<feature type="short sequence motif" description="Histidine triad motif" evidence="1">
    <location>
        <begin position="99"/>
        <end position="103"/>
    </location>
</feature>
<evidence type="ECO:0000313" key="3">
    <source>
        <dbReference type="EMBL" id="MFD1218486.1"/>
    </source>
</evidence>
<dbReference type="Gene3D" id="3.30.428.10">
    <property type="entry name" value="HIT-like"/>
    <property type="match status" value="1"/>
</dbReference>
<organism evidence="3 4">
    <name type="scientific">Microbulbifer celer</name>
    <dbReference type="NCBI Taxonomy" id="435905"/>
    <lineage>
        <taxon>Bacteria</taxon>
        <taxon>Pseudomonadati</taxon>
        <taxon>Pseudomonadota</taxon>
        <taxon>Gammaproteobacteria</taxon>
        <taxon>Cellvibrionales</taxon>
        <taxon>Microbulbiferaceae</taxon>
        <taxon>Microbulbifer</taxon>
    </lineage>
</organism>
<dbReference type="InterPro" id="IPR019808">
    <property type="entry name" value="Histidine_triad_CS"/>
</dbReference>
<dbReference type="PRINTS" id="PR00332">
    <property type="entry name" value="HISTRIAD"/>
</dbReference>
<dbReference type="InterPro" id="IPR036265">
    <property type="entry name" value="HIT-like_sf"/>
</dbReference>
<evidence type="ECO:0000259" key="2">
    <source>
        <dbReference type="PROSITE" id="PS51084"/>
    </source>
</evidence>
<proteinExistence type="predicted"/>
<feature type="domain" description="HIT" evidence="2">
    <location>
        <begin position="6"/>
        <end position="117"/>
    </location>
</feature>
<dbReference type="Proteomes" id="UP001597264">
    <property type="component" value="Unassembled WGS sequence"/>
</dbReference>
<comment type="caution">
    <text evidence="3">The sequence shown here is derived from an EMBL/GenBank/DDBJ whole genome shotgun (WGS) entry which is preliminary data.</text>
</comment>
<dbReference type="PROSITE" id="PS51084">
    <property type="entry name" value="HIT_2"/>
    <property type="match status" value="1"/>
</dbReference>
<accession>A0ABW3UFM5</accession>
<dbReference type="RefSeq" id="WP_230438108.1">
    <property type="nucleotide sequence ID" value="NZ_CP087715.1"/>
</dbReference>
<dbReference type="PROSITE" id="PS00892">
    <property type="entry name" value="HIT_1"/>
    <property type="match status" value="1"/>
</dbReference>
<dbReference type="CDD" id="cd01276">
    <property type="entry name" value="PKCI_related"/>
    <property type="match status" value="1"/>
</dbReference>
<name>A0ABW3UFM5_9GAMM</name>
<dbReference type="Pfam" id="PF01230">
    <property type="entry name" value="HIT"/>
    <property type="match status" value="1"/>
</dbReference>
<dbReference type="InterPro" id="IPR001310">
    <property type="entry name" value="Histidine_triad_HIT"/>
</dbReference>
<evidence type="ECO:0000256" key="1">
    <source>
        <dbReference type="PROSITE-ProRule" id="PRU00464"/>
    </source>
</evidence>
<protein>
    <submittedName>
        <fullName evidence="3">Histidine triad nucleotide-binding protein</fullName>
    </submittedName>
</protein>
<reference evidence="4" key="1">
    <citation type="journal article" date="2019" name="Int. J. Syst. Evol. Microbiol.">
        <title>The Global Catalogue of Microorganisms (GCM) 10K type strain sequencing project: providing services to taxonomists for standard genome sequencing and annotation.</title>
        <authorList>
            <consortium name="The Broad Institute Genomics Platform"/>
            <consortium name="The Broad Institute Genome Sequencing Center for Infectious Disease"/>
            <person name="Wu L."/>
            <person name="Ma J."/>
        </authorList>
    </citation>
    <scope>NUCLEOTIDE SEQUENCE [LARGE SCALE GENOMIC DNA]</scope>
    <source>
        <strain evidence="4">CCUG 54356</strain>
    </source>
</reference>
<gene>
    <name evidence="3" type="ORF">ACFQ2X_17935</name>
</gene>
<sequence length="121" mass="13401">MSEQTVFSRILSGEIPARRVYEDDQCIVIEDRAPQAPTHLLIIPRKPLVNVAAAQEEDAPLLGHLMWVAAELARRLGLEESGFRLIINNGSGAGQTVFHLHIHLLAQCTMREGDLAQDLPE</sequence>
<evidence type="ECO:0000313" key="4">
    <source>
        <dbReference type="Proteomes" id="UP001597264"/>
    </source>
</evidence>
<dbReference type="InterPro" id="IPR011146">
    <property type="entry name" value="HIT-like"/>
</dbReference>
<dbReference type="EMBL" id="JBHTLR010000036">
    <property type="protein sequence ID" value="MFD1218486.1"/>
    <property type="molecule type" value="Genomic_DNA"/>
</dbReference>
<keyword evidence="4" id="KW-1185">Reference proteome</keyword>
<dbReference type="SUPFAM" id="SSF54197">
    <property type="entry name" value="HIT-like"/>
    <property type="match status" value="1"/>
</dbReference>